<keyword evidence="1 5" id="KW-1277">Toxin-antitoxin system</keyword>
<evidence type="ECO:0000256" key="1">
    <source>
        <dbReference type="ARBA" id="ARBA00022649"/>
    </source>
</evidence>
<dbReference type="OrthoDB" id="556169at2"/>
<dbReference type="InterPro" id="IPR022907">
    <property type="entry name" value="VapC_family"/>
</dbReference>
<dbReference type="CDD" id="cd18678">
    <property type="entry name" value="PIN_MtVapC25_VapC33-like"/>
    <property type="match status" value="1"/>
</dbReference>
<feature type="binding site" evidence="5">
    <location>
        <position position="108"/>
    </location>
    <ligand>
        <name>Mg(2+)</name>
        <dbReference type="ChEBI" id="CHEBI:18420"/>
    </ligand>
</feature>
<dbReference type="SUPFAM" id="SSF88723">
    <property type="entry name" value="PIN domain-like"/>
    <property type="match status" value="1"/>
</dbReference>
<keyword evidence="3 5" id="KW-0479">Metal-binding</keyword>
<comment type="similarity">
    <text evidence="5">Belongs to the PINc/VapC protein family.</text>
</comment>
<proteinExistence type="inferred from homology"/>
<comment type="function">
    <text evidence="5">Toxic component of a toxin-antitoxin (TA) system. An RNase.</text>
</comment>
<gene>
    <name evidence="5" type="primary">vapC</name>
    <name evidence="7" type="ORF">Pla175_40080</name>
</gene>
<evidence type="ECO:0000256" key="4">
    <source>
        <dbReference type="ARBA" id="ARBA00022801"/>
    </source>
</evidence>
<dbReference type="GO" id="GO:0090729">
    <property type="term" value="F:toxin activity"/>
    <property type="evidence" value="ECO:0007669"/>
    <property type="project" value="UniProtKB-KW"/>
</dbReference>
<dbReference type="NCBIfam" id="TIGR00028">
    <property type="entry name" value="Mtu_PIN_fam"/>
    <property type="match status" value="1"/>
</dbReference>
<keyword evidence="5" id="KW-0800">Toxin</keyword>
<evidence type="ECO:0000256" key="3">
    <source>
        <dbReference type="ARBA" id="ARBA00022723"/>
    </source>
</evidence>
<reference evidence="7 8" key="1">
    <citation type="submission" date="2019-02" db="EMBL/GenBank/DDBJ databases">
        <title>Deep-cultivation of Planctomycetes and their phenomic and genomic characterization uncovers novel biology.</title>
        <authorList>
            <person name="Wiegand S."/>
            <person name="Jogler M."/>
            <person name="Boedeker C."/>
            <person name="Pinto D."/>
            <person name="Vollmers J."/>
            <person name="Rivas-Marin E."/>
            <person name="Kohn T."/>
            <person name="Peeters S.H."/>
            <person name="Heuer A."/>
            <person name="Rast P."/>
            <person name="Oberbeckmann S."/>
            <person name="Bunk B."/>
            <person name="Jeske O."/>
            <person name="Meyerdierks A."/>
            <person name="Storesund J.E."/>
            <person name="Kallscheuer N."/>
            <person name="Luecker S."/>
            <person name="Lage O.M."/>
            <person name="Pohl T."/>
            <person name="Merkel B.J."/>
            <person name="Hornburger P."/>
            <person name="Mueller R.-W."/>
            <person name="Bruemmer F."/>
            <person name="Labrenz M."/>
            <person name="Spormann A.M."/>
            <person name="Op den Camp H."/>
            <person name="Overmann J."/>
            <person name="Amann R."/>
            <person name="Jetten M.S.M."/>
            <person name="Mascher T."/>
            <person name="Medema M.H."/>
            <person name="Devos D.P."/>
            <person name="Kaster A.-K."/>
            <person name="Ovreas L."/>
            <person name="Rohde M."/>
            <person name="Galperin M.Y."/>
            <person name="Jogler C."/>
        </authorList>
    </citation>
    <scope>NUCLEOTIDE SEQUENCE [LARGE SCALE GENOMIC DNA]</scope>
    <source>
        <strain evidence="7 8">Pla175</strain>
    </source>
</reference>
<dbReference type="EC" id="3.1.-.-" evidence="5"/>
<dbReference type="GO" id="GO:0045926">
    <property type="term" value="P:negative regulation of growth"/>
    <property type="evidence" value="ECO:0007669"/>
    <property type="project" value="UniProtKB-ARBA"/>
</dbReference>
<dbReference type="Pfam" id="PF01850">
    <property type="entry name" value="PIN"/>
    <property type="match status" value="1"/>
</dbReference>
<dbReference type="Gene3D" id="3.40.50.1010">
    <property type="entry name" value="5'-nuclease"/>
    <property type="match status" value="1"/>
</dbReference>
<keyword evidence="5" id="KW-0460">Magnesium</keyword>
<dbReference type="InterPro" id="IPR029060">
    <property type="entry name" value="PIN-like_dom_sf"/>
</dbReference>
<dbReference type="GO" id="GO:0000287">
    <property type="term" value="F:magnesium ion binding"/>
    <property type="evidence" value="ECO:0007669"/>
    <property type="project" value="UniProtKB-UniRule"/>
</dbReference>
<dbReference type="Proteomes" id="UP000317429">
    <property type="component" value="Chromosome"/>
</dbReference>
<dbReference type="KEGG" id="pnd:Pla175_40080"/>
<evidence type="ECO:0000259" key="6">
    <source>
        <dbReference type="Pfam" id="PF01850"/>
    </source>
</evidence>
<comment type="cofactor">
    <cofactor evidence="5">
        <name>Mg(2+)</name>
        <dbReference type="ChEBI" id="CHEBI:18420"/>
    </cofactor>
</comment>
<evidence type="ECO:0000256" key="2">
    <source>
        <dbReference type="ARBA" id="ARBA00022722"/>
    </source>
</evidence>
<evidence type="ECO:0000256" key="5">
    <source>
        <dbReference type="HAMAP-Rule" id="MF_00265"/>
    </source>
</evidence>
<dbReference type="GO" id="GO:0016788">
    <property type="term" value="F:hydrolase activity, acting on ester bonds"/>
    <property type="evidence" value="ECO:0007669"/>
    <property type="project" value="InterPro"/>
</dbReference>
<dbReference type="InterPro" id="IPR002716">
    <property type="entry name" value="PIN_dom"/>
</dbReference>
<keyword evidence="4 5" id="KW-0378">Hydrolase</keyword>
<name>A0A518DGK3_9BACT</name>
<feature type="domain" description="PIN" evidence="6">
    <location>
        <begin position="3"/>
        <end position="133"/>
    </location>
</feature>
<dbReference type="HAMAP" id="MF_00265">
    <property type="entry name" value="VapC_Nob1"/>
    <property type="match status" value="1"/>
</dbReference>
<dbReference type="AlphaFoldDB" id="A0A518DGK3"/>
<keyword evidence="2 5" id="KW-0540">Nuclease</keyword>
<keyword evidence="8" id="KW-1185">Reference proteome</keyword>
<protein>
    <recommendedName>
        <fullName evidence="5">Ribonuclease VapC</fullName>
        <shortName evidence="5">RNase VapC</shortName>
        <ecNumber evidence="5">3.1.-.-</ecNumber>
    </recommendedName>
    <alternativeName>
        <fullName evidence="5">Toxin VapC</fullName>
    </alternativeName>
</protein>
<sequence>MLLMDVNVLINATNESAPDHLEFASWLSAVMNSAEPYAVSEFVLSSVVRLMTNGRLFPTSGTTDAALSFVTSVRSRPNCELVQPGPRHWGIFTDLCRKTAARGNTVPDAYLAALAIEHDCEWITADRGFGRFPGLRWRHPLDG</sequence>
<accession>A0A518DGK3</accession>
<dbReference type="InterPro" id="IPR006226">
    <property type="entry name" value="Mtu_PIN"/>
</dbReference>
<feature type="binding site" evidence="5">
    <location>
        <position position="5"/>
    </location>
    <ligand>
        <name>Mg(2+)</name>
        <dbReference type="ChEBI" id="CHEBI:18420"/>
    </ligand>
</feature>
<dbReference type="EMBL" id="CP036291">
    <property type="protein sequence ID" value="QDU90599.1"/>
    <property type="molecule type" value="Genomic_DNA"/>
</dbReference>
<evidence type="ECO:0000313" key="7">
    <source>
        <dbReference type="EMBL" id="QDU90599.1"/>
    </source>
</evidence>
<organism evidence="7 8">
    <name type="scientific">Pirellulimonas nuda</name>
    <dbReference type="NCBI Taxonomy" id="2528009"/>
    <lineage>
        <taxon>Bacteria</taxon>
        <taxon>Pseudomonadati</taxon>
        <taxon>Planctomycetota</taxon>
        <taxon>Planctomycetia</taxon>
        <taxon>Pirellulales</taxon>
        <taxon>Lacipirellulaceae</taxon>
        <taxon>Pirellulimonas</taxon>
    </lineage>
</organism>
<dbReference type="GO" id="GO:0004540">
    <property type="term" value="F:RNA nuclease activity"/>
    <property type="evidence" value="ECO:0007669"/>
    <property type="project" value="InterPro"/>
</dbReference>
<dbReference type="RefSeq" id="WP_145289422.1">
    <property type="nucleotide sequence ID" value="NZ_CP036291.1"/>
</dbReference>
<evidence type="ECO:0000313" key="8">
    <source>
        <dbReference type="Proteomes" id="UP000317429"/>
    </source>
</evidence>